<dbReference type="Gene3D" id="1.20.1250.20">
    <property type="entry name" value="MFS general substrate transporter like domains"/>
    <property type="match status" value="1"/>
</dbReference>
<dbReference type="Proteomes" id="UP000314294">
    <property type="component" value="Unassembled WGS sequence"/>
</dbReference>
<feature type="transmembrane region" description="Helical" evidence="5">
    <location>
        <begin position="78"/>
        <end position="99"/>
    </location>
</feature>
<feature type="transmembrane region" description="Helical" evidence="5">
    <location>
        <begin position="20"/>
        <end position="38"/>
    </location>
</feature>
<evidence type="ECO:0000313" key="6">
    <source>
        <dbReference type="EMBL" id="TNN39517.1"/>
    </source>
</evidence>
<dbReference type="PANTHER" id="PTHR24064">
    <property type="entry name" value="SOLUTE CARRIER FAMILY 22 MEMBER"/>
    <property type="match status" value="1"/>
</dbReference>
<gene>
    <name evidence="6" type="primary">SLC22A4_0</name>
    <name evidence="6" type="ORF">EYF80_050316</name>
</gene>
<proteinExistence type="predicted"/>
<dbReference type="OrthoDB" id="8945467at2759"/>
<organism evidence="6 7">
    <name type="scientific">Liparis tanakae</name>
    <name type="common">Tanaka's snailfish</name>
    <dbReference type="NCBI Taxonomy" id="230148"/>
    <lineage>
        <taxon>Eukaryota</taxon>
        <taxon>Metazoa</taxon>
        <taxon>Chordata</taxon>
        <taxon>Craniata</taxon>
        <taxon>Vertebrata</taxon>
        <taxon>Euteleostomi</taxon>
        <taxon>Actinopterygii</taxon>
        <taxon>Neopterygii</taxon>
        <taxon>Teleostei</taxon>
        <taxon>Neoteleostei</taxon>
        <taxon>Acanthomorphata</taxon>
        <taxon>Eupercaria</taxon>
        <taxon>Perciformes</taxon>
        <taxon>Cottioidei</taxon>
        <taxon>Cottales</taxon>
        <taxon>Liparidae</taxon>
        <taxon>Liparis</taxon>
    </lineage>
</organism>
<evidence type="ECO:0000256" key="5">
    <source>
        <dbReference type="SAM" id="Phobius"/>
    </source>
</evidence>
<keyword evidence="7" id="KW-1185">Reference proteome</keyword>
<accession>A0A4Z2FEA1</accession>
<feature type="transmembrane region" description="Helical" evidence="5">
    <location>
        <begin position="44"/>
        <end position="66"/>
    </location>
</feature>
<dbReference type="AlphaFoldDB" id="A0A4Z2FEA1"/>
<name>A0A4Z2FEA1_9TELE</name>
<keyword evidence="3 5" id="KW-1133">Transmembrane helix</keyword>
<comment type="caution">
    <text evidence="6">The sequence shown here is derived from an EMBL/GenBank/DDBJ whole genome shotgun (WGS) entry which is preliminary data.</text>
</comment>
<keyword evidence="4 5" id="KW-0472">Membrane</keyword>
<dbReference type="EMBL" id="SRLO01001273">
    <property type="protein sequence ID" value="TNN39517.1"/>
    <property type="molecule type" value="Genomic_DNA"/>
</dbReference>
<evidence type="ECO:0000313" key="7">
    <source>
        <dbReference type="Proteomes" id="UP000314294"/>
    </source>
</evidence>
<dbReference type="SUPFAM" id="SSF103473">
    <property type="entry name" value="MFS general substrate transporter"/>
    <property type="match status" value="1"/>
</dbReference>
<protein>
    <submittedName>
        <fullName evidence="6">Solute carrier family 22 member 4</fullName>
    </submittedName>
</protein>
<evidence type="ECO:0000256" key="1">
    <source>
        <dbReference type="ARBA" id="ARBA00004141"/>
    </source>
</evidence>
<evidence type="ECO:0000256" key="3">
    <source>
        <dbReference type="ARBA" id="ARBA00022989"/>
    </source>
</evidence>
<dbReference type="GO" id="GO:0016020">
    <property type="term" value="C:membrane"/>
    <property type="evidence" value="ECO:0007669"/>
    <property type="project" value="UniProtKB-SubCell"/>
</dbReference>
<comment type="subcellular location">
    <subcellularLocation>
        <location evidence="1">Membrane</location>
        <topology evidence="1">Multi-pass membrane protein</topology>
    </subcellularLocation>
</comment>
<evidence type="ECO:0000256" key="2">
    <source>
        <dbReference type="ARBA" id="ARBA00022692"/>
    </source>
</evidence>
<keyword evidence="2 5" id="KW-0812">Transmembrane</keyword>
<dbReference type="InterPro" id="IPR036259">
    <property type="entry name" value="MFS_trans_sf"/>
</dbReference>
<reference evidence="6 7" key="1">
    <citation type="submission" date="2019-03" db="EMBL/GenBank/DDBJ databases">
        <title>First draft genome of Liparis tanakae, snailfish: a comprehensive survey of snailfish specific genes.</title>
        <authorList>
            <person name="Kim W."/>
            <person name="Song I."/>
            <person name="Jeong J.-H."/>
            <person name="Kim D."/>
            <person name="Kim S."/>
            <person name="Ryu S."/>
            <person name="Song J.Y."/>
            <person name="Lee S.K."/>
        </authorList>
    </citation>
    <scope>NUCLEOTIDE SEQUENCE [LARGE SCALE GENOMIC DNA]</scope>
    <source>
        <tissue evidence="6">Muscle</tissue>
    </source>
</reference>
<sequence>MKHRLLYNQRSRPWWYGRKIVLFVSLAVQTLSTLVQVFSPSWTVFCLMFFITGMGQISNFVAAFVLGTEILGRGVRTAFSTAGVNLFFGAGYLMLPLFAYFFRDWRQLLLALTLPGFLFVPLWW</sequence>
<evidence type="ECO:0000256" key="4">
    <source>
        <dbReference type="ARBA" id="ARBA00023136"/>
    </source>
</evidence>